<feature type="region of interest" description="Disordered" evidence="1">
    <location>
        <begin position="106"/>
        <end position="128"/>
    </location>
</feature>
<comment type="caution">
    <text evidence="2">The sequence shown here is derived from an EMBL/GenBank/DDBJ whole genome shotgun (WGS) entry which is preliminary data.</text>
</comment>
<feature type="compositionally biased region" description="Gly residues" evidence="1">
    <location>
        <begin position="270"/>
        <end position="305"/>
    </location>
</feature>
<dbReference type="AlphaFoldDB" id="A0A3S5FFL5"/>
<evidence type="ECO:0000256" key="1">
    <source>
        <dbReference type="SAM" id="MobiDB-lite"/>
    </source>
</evidence>
<gene>
    <name evidence="2" type="ORF">PXEA_LOCUS26006</name>
</gene>
<feature type="region of interest" description="Disordered" evidence="1">
    <location>
        <begin position="376"/>
        <end position="408"/>
    </location>
</feature>
<protein>
    <submittedName>
        <fullName evidence="2">Uncharacterized protein</fullName>
    </submittedName>
</protein>
<reference evidence="2" key="1">
    <citation type="submission" date="2018-11" db="EMBL/GenBank/DDBJ databases">
        <authorList>
            <consortium name="Pathogen Informatics"/>
        </authorList>
    </citation>
    <scope>NUCLEOTIDE SEQUENCE</scope>
</reference>
<feature type="compositionally biased region" description="Polar residues" evidence="1">
    <location>
        <begin position="109"/>
        <end position="122"/>
    </location>
</feature>
<dbReference type="EMBL" id="CAAALY010244349">
    <property type="protein sequence ID" value="VEL32566.1"/>
    <property type="molecule type" value="Genomic_DNA"/>
</dbReference>
<sequence>MEVDSEATDQVHQRQLRNRKRLRSRRLHPPGHQADSEEPSRLRQSCGSLASDRIQITNRTNGTMKEIGPTDNGPDSRLEPENSVALGNGLECMEIELDESTRRADRSCLTRTASEGDTSSGVSMKMPHISAPETNDGSIDAAEMRCLLRQVQFGRSLVGLVKQVRSKTGGLSLETEPKCDACITNIGFQAQNLDQMTVIDGAHNLPATPALEQGLYALDQSFADRKFVEAQTLGHFLLYHIPPWRLARLEAQLESAWRARLDRQLYPEGGSTGLGGPPASGGASGSGPASGNGTLGFDGTGGDDGNSGAASSDSTGITAGGGSAAGEAGSVRLRCSDGLDGCGSGNEELGLRSLYGQHPSSRRNCSAILATNLASSGVSSPSSSSTSSSSSSGSSSTIREWGSSRDKIDSTGAHGSVLVLENPLGGSGRRVIVDGGVVVASLISHDRSTGRQAESRVNSV</sequence>
<evidence type="ECO:0000313" key="2">
    <source>
        <dbReference type="EMBL" id="VEL32566.1"/>
    </source>
</evidence>
<dbReference type="Proteomes" id="UP000784294">
    <property type="component" value="Unassembled WGS sequence"/>
</dbReference>
<dbReference type="OrthoDB" id="25503at2759"/>
<organism evidence="2 3">
    <name type="scientific">Protopolystoma xenopodis</name>
    <dbReference type="NCBI Taxonomy" id="117903"/>
    <lineage>
        <taxon>Eukaryota</taxon>
        <taxon>Metazoa</taxon>
        <taxon>Spiralia</taxon>
        <taxon>Lophotrochozoa</taxon>
        <taxon>Platyhelminthes</taxon>
        <taxon>Monogenea</taxon>
        <taxon>Polyopisthocotylea</taxon>
        <taxon>Polystomatidea</taxon>
        <taxon>Polystomatidae</taxon>
        <taxon>Protopolystoma</taxon>
    </lineage>
</organism>
<proteinExistence type="predicted"/>
<feature type="compositionally biased region" description="Low complexity" evidence="1">
    <location>
        <begin position="376"/>
        <end position="397"/>
    </location>
</feature>
<keyword evidence="3" id="KW-1185">Reference proteome</keyword>
<feature type="compositionally biased region" description="Polar residues" evidence="1">
    <location>
        <begin position="42"/>
        <end position="63"/>
    </location>
</feature>
<feature type="compositionally biased region" description="Low complexity" evidence="1">
    <location>
        <begin position="306"/>
        <end position="317"/>
    </location>
</feature>
<feature type="compositionally biased region" description="Basic residues" evidence="1">
    <location>
        <begin position="14"/>
        <end position="29"/>
    </location>
</feature>
<feature type="region of interest" description="Disordered" evidence="1">
    <location>
        <begin position="1"/>
        <end position="82"/>
    </location>
</feature>
<name>A0A3S5FFL5_9PLAT</name>
<accession>A0A3S5FFL5</accession>
<evidence type="ECO:0000313" key="3">
    <source>
        <dbReference type="Proteomes" id="UP000784294"/>
    </source>
</evidence>
<feature type="region of interest" description="Disordered" evidence="1">
    <location>
        <begin position="268"/>
        <end position="328"/>
    </location>
</feature>